<dbReference type="Gene3D" id="1.10.540.10">
    <property type="entry name" value="Acyl-CoA dehydrogenase/oxidase, N-terminal domain"/>
    <property type="match status" value="1"/>
</dbReference>
<dbReference type="Pfam" id="PF02770">
    <property type="entry name" value="Acyl-CoA_dh_M"/>
    <property type="match status" value="1"/>
</dbReference>
<dbReference type="PANTHER" id="PTHR48083:SF19">
    <property type="entry name" value="FLAVIN-DEPENDENT MONOOXYGENASE, OXYGENASE SUBUNIT HSAA"/>
    <property type="match status" value="1"/>
</dbReference>
<dbReference type="Proteomes" id="UP000056450">
    <property type="component" value="Unassembled WGS sequence"/>
</dbReference>
<dbReference type="GO" id="GO:0033539">
    <property type="term" value="P:fatty acid beta-oxidation using acyl-CoA dehydrogenase"/>
    <property type="evidence" value="ECO:0007669"/>
    <property type="project" value="TreeGrafter"/>
</dbReference>
<evidence type="ECO:0000256" key="2">
    <source>
        <dbReference type="ARBA" id="ARBA00023002"/>
    </source>
</evidence>
<dbReference type="InterPro" id="IPR009100">
    <property type="entry name" value="AcylCoA_DH/oxidase_NM_dom_sf"/>
</dbReference>
<dbReference type="InterPro" id="IPR046373">
    <property type="entry name" value="Acyl-CoA_Oxase/DH_mid-dom_sf"/>
</dbReference>
<dbReference type="InterPro" id="IPR037069">
    <property type="entry name" value="AcylCoA_DH/ox_N_sf"/>
</dbReference>
<evidence type="ECO:0000259" key="4">
    <source>
        <dbReference type="Pfam" id="PF08028"/>
    </source>
</evidence>
<evidence type="ECO:0000313" key="6">
    <source>
        <dbReference type="Proteomes" id="UP000056450"/>
    </source>
</evidence>
<dbReference type="GO" id="GO:0016712">
    <property type="term" value="F:oxidoreductase activity, acting on paired donors, with incorporation or reduction of molecular oxygen, reduced flavin or flavoprotein as one donor, and incorporation of one atom of oxygen"/>
    <property type="evidence" value="ECO:0007669"/>
    <property type="project" value="TreeGrafter"/>
</dbReference>
<keyword evidence="2" id="KW-0560">Oxidoreductase</keyword>
<dbReference type="SUPFAM" id="SSF56645">
    <property type="entry name" value="Acyl-CoA dehydrogenase NM domain-like"/>
    <property type="match status" value="1"/>
</dbReference>
<dbReference type="GO" id="GO:0005737">
    <property type="term" value="C:cytoplasm"/>
    <property type="evidence" value="ECO:0007669"/>
    <property type="project" value="TreeGrafter"/>
</dbReference>
<gene>
    <name evidence="5" type="ORF">WI41_22385</name>
</gene>
<keyword evidence="5" id="KW-0503">Monooxygenase</keyword>
<name>A0AAP1G8Z0_9BURK</name>
<dbReference type="InterPro" id="IPR006091">
    <property type="entry name" value="Acyl-CoA_Oxase/DH_mid-dom"/>
</dbReference>
<dbReference type="RefSeq" id="WP_059547243.1">
    <property type="nucleotide sequence ID" value="NZ_LOTQ01000030.1"/>
</dbReference>
<dbReference type="Gene3D" id="1.20.140.10">
    <property type="entry name" value="Butyryl-CoA Dehydrogenase, subunit A, domain 3"/>
    <property type="match status" value="1"/>
</dbReference>
<proteinExistence type="predicted"/>
<evidence type="ECO:0000256" key="1">
    <source>
        <dbReference type="ARBA" id="ARBA00022630"/>
    </source>
</evidence>
<feature type="domain" description="Acyl-CoA dehydrogenase C-terminal" evidence="4">
    <location>
        <begin position="241"/>
        <end position="380"/>
    </location>
</feature>
<dbReference type="AlphaFoldDB" id="A0AAP1G8Z0"/>
<evidence type="ECO:0000259" key="3">
    <source>
        <dbReference type="Pfam" id="PF02770"/>
    </source>
</evidence>
<dbReference type="Pfam" id="PF08028">
    <property type="entry name" value="Acyl-CoA_dh_2"/>
    <property type="match status" value="1"/>
</dbReference>
<organism evidence="5 6">
    <name type="scientific">Burkholderia latens</name>
    <dbReference type="NCBI Taxonomy" id="488446"/>
    <lineage>
        <taxon>Bacteria</taxon>
        <taxon>Pseudomonadati</taxon>
        <taxon>Pseudomonadota</taxon>
        <taxon>Betaproteobacteria</taxon>
        <taxon>Burkholderiales</taxon>
        <taxon>Burkholderiaceae</taxon>
        <taxon>Burkholderia</taxon>
        <taxon>Burkholderia cepacia complex</taxon>
    </lineage>
</organism>
<dbReference type="InterPro" id="IPR050741">
    <property type="entry name" value="Acyl-CoA_dehydrogenase"/>
</dbReference>
<dbReference type="PANTHER" id="PTHR48083">
    <property type="entry name" value="MEDIUM-CHAIN SPECIFIC ACYL-COA DEHYDROGENASE, MITOCHONDRIAL-RELATED"/>
    <property type="match status" value="1"/>
</dbReference>
<dbReference type="PIRSF" id="PIRSF016578">
    <property type="entry name" value="HsaA"/>
    <property type="match status" value="1"/>
</dbReference>
<feature type="domain" description="Acyl-CoA oxidase/dehydrogenase middle" evidence="3">
    <location>
        <begin position="139"/>
        <end position="216"/>
    </location>
</feature>
<reference evidence="5 6" key="1">
    <citation type="submission" date="2015-11" db="EMBL/GenBank/DDBJ databases">
        <title>Expanding the genomic diversity of Burkholderia species for the development of highly accurate diagnostics.</title>
        <authorList>
            <person name="Sahl J."/>
            <person name="Keim P."/>
            <person name="Wagner D."/>
        </authorList>
    </citation>
    <scope>NUCLEOTIDE SEQUENCE [LARGE SCALE GENOMIC DNA]</scope>
    <source>
        <strain evidence="5 6">RF32-BP12</strain>
    </source>
</reference>
<sequence>MTSSHADHALSTGTDYDALASRFRPLFDRIAAGTAEREHRRELPHEAIGWLKAAGFGAVRLPVRDGGAGASLPQLFRLLTELATADSNLPQALRGHFAFVEDWLNAPPGPLRTTWLDRFTSGQLVGNAWSEAGDVPLGQTITKVSEKNGRLVLNGRKFYSTGSLFADWIDVFAQRERDGSDVIVAVATAQPGVILEDDWDGFGQRTTGSGTTRFEDAAVDTDNVIDFARRFKYQTAFYQLFHVATLAGIGHAIVRDAGELVRNRTRVYSHGNAARAGDDAQLQQVIGEIASWAYAADALALRAAQPLQQAYLARFGNDDEAERAANVAAEIESAQSQLVVSELVLRAATRLFDALGASATRSTTALDRHWRNARTVSSHNPLVYKARIVGDWVINGRTPPFVWRVGNGTAADADATATEAAR</sequence>
<protein>
    <submittedName>
        <fullName evidence="5">Monooxygenase</fullName>
    </submittedName>
</protein>
<accession>A0AAP1G8Z0</accession>
<comment type="caution">
    <text evidence="5">The sequence shown here is derived from an EMBL/GenBank/DDBJ whole genome shotgun (WGS) entry which is preliminary data.</text>
</comment>
<dbReference type="EMBL" id="LOTQ01000030">
    <property type="protein sequence ID" value="KVA04824.1"/>
    <property type="molecule type" value="Genomic_DNA"/>
</dbReference>
<dbReference type="GO" id="GO:0003995">
    <property type="term" value="F:acyl-CoA dehydrogenase activity"/>
    <property type="evidence" value="ECO:0007669"/>
    <property type="project" value="TreeGrafter"/>
</dbReference>
<dbReference type="Gene3D" id="2.40.110.10">
    <property type="entry name" value="Butyryl-CoA Dehydrogenase, subunit A, domain 2"/>
    <property type="match status" value="1"/>
</dbReference>
<dbReference type="InterPro" id="IPR036250">
    <property type="entry name" value="AcylCo_DH-like_C"/>
</dbReference>
<dbReference type="GO" id="GO:0050660">
    <property type="term" value="F:flavin adenine dinucleotide binding"/>
    <property type="evidence" value="ECO:0007669"/>
    <property type="project" value="InterPro"/>
</dbReference>
<dbReference type="SUPFAM" id="SSF47203">
    <property type="entry name" value="Acyl-CoA dehydrogenase C-terminal domain-like"/>
    <property type="match status" value="1"/>
</dbReference>
<evidence type="ECO:0000313" key="5">
    <source>
        <dbReference type="EMBL" id="KVA04824.1"/>
    </source>
</evidence>
<keyword evidence="1" id="KW-0285">Flavoprotein</keyword>
<dbReference type="InterPro" id="IPR013107">
    <property type="entry name" value="Acyl-CoA_DH_C"/>
</dbReference>